<reference evidence="3 4" key="1">
    <citation type="submission" date="2016-10" db="EMBL/GenBank/DDBJ databases">
        <authorList>
            <person name="Varghese N."/>
            <person name="Submissions S."/>
        </authorList>
    </citation>
    <scope>NUCLEOTIDE SEQUENCE [LARGE SCALE GENOMIC DNA]</scope>
    <source>
        <strain evidence="4">YIM D21,KCTC 23444,ACCC 10710</strain>
    </source>
</reference>
<accession>A0A1I2A693</accession>
<dbReference type="InterPro" id="IPR036514">
    <property type="entry name" value="SGNH_hydro_sf"/>
</dbReference>
<dbReference type="OrthoDB" id="5292073at2"/>
<dbReference type="InterPro" id="IPR001343">
    <property type="entry name" value="Hemolysn_Ca-bd"/>
</dbReference>
<keyword evidence="2" id="KW-0964">Secreted</keyword>
<dbReference type="PROSITE" id="PS00330">
    <property type="entry name" value="HEMOLYSIN_CALCIUM"/>
    <property type="match status" value="2"/>
</dbReference>
<dbReference type="InterPro" id="IPR018511">
    <property type="entry name" value="Hemolysin-typ_Ca-bd_CS"/>
</dbReference>
<proteinExistence type="predicted"/>
<dbReference type="GO" id="GO:0005576">
    <property type="term" value="C:extracellular region"/>
    <property type="evidence" value="ECO:0007669"/>
    <property type="project" value="UniProtKB-SubCell"/>
</dbReference>
<dbReference type="AlphaFoldDB" id="A0A1I2A693"/>
<evidence type="ECO:0000313" key="3">
    <source>
        <dbReference type="EMBL" id="SFE38300.1"/>
    </source>
</evidence>
<dbReference type="Gene3D" id="2.150.10.10">
    <property type="entry name" value="Serralysin-like metalloprotease, C-terminal"/>
    <property type="match status" value="2"/>
</dbReference>
<dbReference type="GO" id="GO:0006629">
    <property type="term" value="P:lipid metabolic process"/>
    <property type="evidence" value="ECO:0007669"/>
    <property type="project" value="InterPro"/>
</dbReference>
<dbReference type="PRINTS" id="PR00313">
    <property type="entry name" value="CABNDNGRPT"/>
</dbReference>
<gene>
    <name evidence="3" type="ORF">SAMN04515678_10971</name>
</gene>
<name>A0A1I2A693_9RHOB</name>
<dbReference type="InterPro" id="IPR011049">
    <property type="entry name" value="Serralysin-like_metalloprot_C"/>
</dbReference>
<evidence type="ECO:0000256" key="2">
    <source>
        <dbReference type="ARBA" id="ARBA00022525"/>
    </source>
</evidence>
<dbReference type="GO" id="GO:0016298">
    <property type="term" value="F:lipase activity"/>
    <property type="evidence" value="ECO:0007669"/>
    <property type="project" value="InterPro"/>
</dbReference>
<dbReference type="GO" id="GO:0005509">
    <property type="term" value="F:calcium ion binding"/>
    <property type="evidence" value="ECO:0007669"/>
    <property type="project" value="InterPro"/>
</dbReference>
<dbReference type="Proteomes" id="UP000325289">
    <property type="component" value="Unassembled WGS sequence"/>
</dbReference>
<evidence type="ECO:0000313" key="4">
    <source>
        <dbReference type="Proteomes" id="UP000325289"/>
    </source>
</evidence>
<dbReference type="EMBL" id="FOMS01000009">
    <property type="protein sequence ID" value="SFE38300.1"/>
    <property type="molecule type" value="Genomic_DNA"/>
</dbReference>
<keyword evidence="4" id="KW-1185">Reference proteome</keyword>
<comment type="subcellular location">
    <subcellularLocation>
        <location evidence="1">Secreted</location>
    </subcellularLocation>
</comment>
<dbReference type="PANTHER" id="PTHR38340:SF1">
    <property type="entry name" value="S-LAYER PROTEIN"/>
    <property type="match status" value="1"/>
</dbReference>
<sequence length="529" mass="54103">MPRLDFERLAIFGDSLSDAGEIQRLTGAVLQIPFPLAGAGYAGVMSNGPVYSQTLPTLVGVGAEVFAVSGARAIGTRPLWQILELDGPAPPFDDAPIAPLLRNDADRSELSVDVNLGGQVDRFLATPGQPDTAAAFLIGLLDLAALDTGSPALVFDAIARVGGILDSTADAARRVVEAGAADTLIFYGFPDTTFVPGTAELGAPVRVALETLIGLHLSGLQDIAKDFADEGIPSTVIDFAALTRALGADPDAFGFTAKGPILFGSGADPDIGPPASPGGPPTLGFPRNPEVADLPPDRVQFYDELHPTTAMHDLIAVYSDAWLTRESHVRSDLGTLGLFGDGDEFVLANGGSDIVALRRGPDIALAGLGDDTVFGGGGKDILSGGSGDDSLYGGYGKDLIAGGPGDDMAKGGHGPDVLIDGAGSDLHLGRGGDDVFVWTGRSAPDDADTMIGGTGADTLYLAATPEAVSAFEAAQVGRSAWDIALGHWKIPGLGLSVAGIETLRLYDAPSDIGGASPDMIEAADLWGLL</sequence>
<dbReference type="RefSeq" id="WP_149756650.1">
    <property type="nucleotide sequence ID" value="NZ_FOMS01000009.1"/>
</dbReference>
<dbReference type="Gene3D" id="3.40.50.1110">
    <property type="entry name" value="SGNH hydrolase"/>
    <property type="match status" value="1"/>
</dbReference>
<organism evidence="3 4">
    <name type="scientific">Roseivivax sediminis</name>
    <dbReference type="NCBI Taxonomy" id="936889"/>
    <lineage>
        <taxon>Bacteria</taxon>
        <taxon>Pseudomonadati</taxon>
        <taxon>Pseudomonadota</taxon>
        <taxon>Alphaproteobacteria</taxon>
        <taxon>Rhodobacterales</taxon>
        <taxon>Roseobacteraceae</taxon>
        <taxon>Roseivivax</taxon>
    </lineage>
</organism>
<dbReference type="Pfam" id="PF00353">
    <property type="entry name" value="HemolysinCabind"/>
    <property type="match status" value="3"/>
</dbReference>
<dbReference type="InterPro" id="IPR050557">
    <property type="entry name" value="RTX_toxin/Mannuronan_C5-epim"/>
</dbReference>
<protein>
    <submittedName>
        <fullName evidence="3">Phospholipase/lecithinase/hemolysin</fullName>
    </submittedName>
</protein>
<dbReference type="PANTHER" id="PTHR38340">
    <property type="entry name" value="S-LAYER PROTEIN"/>
    <property type="match status" value="1"/>
</dbReference>
<dbReference type="SUPFAM" id="SSF51120">
    <property type="entry name" value="beta-Roll"/>
    <property type="match status" value="1"/>
</dbReference>
<dbReference type="PROSITE" id="PS01098">
    <property type="entry name" value="LIPASE_GDSL_SER"/>
    <property type="match status" value="1"/>
</dbReference>
<evidence type="ECO:0000256" key="1">
    <source>
        <dbReference type="ARBA" id="ARBA00004613"/>
    </source>
</evidence>
<dbReference type="InterPro" id="IPR008265">
    <property type="entry name" value="Lipase_GDSL_AS"/>
</dbReference>